<gene>
    <name evidence="1" type="ORF">SDC9_164282</name>
</gene>
<accession>A0A645FYE7</accession>
<proteinExistence type="predicted"/>
<protein>
    <submittedName>
        <fullName evidence="1">Uncharacterized protein</fullName>
    </submittedName>
</protein>
<dbReference type="EMBL" id="VSSQ01063947">
    <property type="protein sequence ID" value="MPN16933.1"/>
    <property type="molecule type" value="Genomic_DNA"/>
</dbReference>
<evidence type="ECO:0000313" key="1">
    <source>
        <dbReference type="EMBL" id="MPN16933.1"/>
    </source>
</evidence>
<comment type="caution">
    <text evidence="1">The sequence shown here is derived from an EMBL/GenBank/DDBJ whole genome shotgun (WGS) entry which is preliminary data.</text>
</comment>
<organism evidence="1">
    <name type="scientific">bioreactor metagenome</name>
    <dbReference type="NCBI Taxonomy" id="1076179"/>
    <lineage>
        <taxon>unclassified sequences</taxon>
        <taxon>metagenomes</taxon>
        <taxon>ecological metagenomes</taxon>
    </lineage>
</organism>
<reference evidence="1" key="1">
    <citation type="submission" date="2019-08" db="EMBL/GenBank/DDBJ databases">
        <authorList>
            <person name="Kucharzyk K."/>
            <person name="Murdoch R.W."/>
            <person name="Higgins S."/>
            <person name="Loffler F."/>
        </authorList>
    </citation>
    <scope>NUCLEOTIDE SEQUENCE</scope>
</reference>
<name>A0A645FYE7_9ZZZZ</name>
<dbReference type="AlphaFoldDB" id="A0A645FYE7"/>
<sequence length="73" mass="7722">MGACSVDAVVDVYGLQPLQADDIIELVQDTAEVVHYIVTGIENVTGIQADPYAVLHGDPVDYAPQLLEGPADL</sequence>